<evidence type="ECO:0000256" key="1">
    <source>
        <dbReference type="SAM" id="MobiDB-lite"/>
    </source>
</evidence>
<dbReference type="AlphaFoldDB" id="A0A5A7Q1D3"/>
<organism evidence="2 3">
    <name type="scientific">Striga asiatica</name>
    <name type="common">Asiatic witchweed</name>
    <name type="synonym">Buchnera asiatica</name>
    <dbReference type="NCBI Taxonomy" id="4170"/>
    <lineage>
        <taxon>Eukaryota</taxon>
        <taxon>Viridiplantae</taxon>
        <taxon>Streptophyta</taxon>
        <taxon>Embryophyta</taxon>
        <taxon>Tracheophyta</taxon>
        <taxon>Spermatophyta</taxon>
        <taxon>Magnoliopsida</taxon>
        <taxon>eudicotyledons</taxon>
        <taxon>Gunneridae</taxon>
        <taxon>Pentapetalae</taxon>
        <taxon>asterids</taxon>
        <taxon>lamiids</taxon>
        <taxon>Lamiales</taxon>
        <taxon>Orobanchaceae</taxon>
        <taxon>Buchnereae</taxon>
        <taxon>Striga</taxon>
    </lineage>
</organism>
<evidence type="ECO:0000313" key="2">
    <source>
        <dbReference type="EMBL" id="GER38943.1"/>
    </source>
</evidence>
<name>A0A5A7Q1D3_STRAF</name>
<proteinExistence type="predicted"/>
<dbReference type="Proteomes" id="UP000325081">
    <property type="component" value="Unassembled WGS sequence"/>
</dbReference>
<reference evidence="3" key="1">
    <citation type="journal article" date="2019" name="Curr. Biol.">
        <title>Genome Sequence of Striga asiatica Provides Insight into the Evolution of Plant Parasitism.</title>
        <authorList>
            <person name="Yoshida S."/>
            <person name="Kim S."/>
            <person name="Wafula E.K."/>
            <person name="Tanskanen J."/>
            <person name="Kim Y.M."/>
            <person name="Honaas L."/>
            <person name="Yang Z."/>
            <person name="Spallek T."/>
            <person name="Conn C.E."/>
            <person name="Ichihashi Y."/>
            <person name="Cheong K."/>
            <person name="Cui S."/>
            <person name="Der J.P."/>
            <person name="Gundlach H."/>
            <person name="Jiao Y."/>
            <person name="Hori C."/>
            <person name="Ishida J.K."/>
            <person name="Kasahara H."/>
            <person name="Kiba T."/>
            <person name="Kim M.S."/>
            <person name="Koo N."/>
            <person name="Laohavisit A."/>
            <person name="Lee Y.H."/>
            <person name="Lumba S."/>
            <person name="McCourt P."/>
            <person name="Mortimer J.C."/>
            <person name="Mutuku J.M."/>
            <person name="Nomura T."/>
            <person name="Sasaki-Sekimoto Y."/>
            <person name="Seto Y."/>
            <person name="Wang Y."/>
            <person name="Wakatake T."/>
            <person name="Sakakibara H."/>
            <person name="Demura T."/>
            <person name="Yamaguchi S."/>
            <person name="Yoneyama K."/>
            <person name="Manabe R.I."/>
            <person name="Nelson D.C."/>
            <person name="Schulman A.H."/>
            <person name="Timko M.P."/>
            <person name="dePamphilis C.W."/>
            <person name="Choi D."/>
            <person name="Shirasu K."/>
        </authorList>
    </citation>
    <scope>NUCLEOTIDE SEQUENCE [LARGE SCALE GENOMIC DNA]</scope>
    <source>
        <strain evidence="3">cv. UVA1</strain>
    </source>
</reference>
<feature type="region of interest" description="Disordered" evidence="1">
    <location>
        <begin position="38"/>
        <end position="148"/>
    </location>
</feature>
<keyword evidence="3" id="KW-1185">Reference proteome</keyword>
<protein>
    <submittedName>
        <fullName evidence="2">Peptidase B</fullName>
    </submittedName>
</protein>
<dbReference type="EMBL" id="BKCP01005561">
    <property type="protein sequence ID" value="GER38943.1"/>
    <property type="molecule type" value="Genomic_DNA"/>
</dbReference>
<feature type="compositionally biased region" description="Low complexity" evidence="1">
    <location>
        <begin position="71"/>
        <end position="94"/>
    </location>
</feature>
<comment type="caution">
    <text evidence="2">The sequence shown here is derived from an EMBL/GenBank/DDBJ whole genome shotgun (WGS) entry which is preliminary data.</text>
</comment>
<accession>A0A5A7Q1D3</accession>
<evidence type="ECO:0000313" key="3">
    <source>
        <dbReference type="Proteomes" id="UP000325081"/>
    </source>
</evidence>
<gene>
    <name evidence="2" type="ORF">STAS_15492</name>
</gene>
<sequence>MWAPSTFGSSPPIQSLSLKHTHRAPRRFLALAGEHLAAADRSNRPDLRRPLHETAFSTDQFPRPTAEHQPSSSLATSVLATLEPSRRTSVSPRSTEFDGTAMDEKHAGSNGVQDVDVQEGGATSQIRASPGSIGRTSEIARDPKSPASKTQMKIKFDYLAVSFMSEADCRHRRRLHLRFILSAAISSLRMPVDE</sequence>
<feature type="compositionally biased region" description="Basic and acidic residues" evidence="1">
    <location>
        <begin position="38"/>
        <end position="52"/>
    </location>
</feature>